<sequence>MFRDHHRLFSSQVIIYLWLLWCCLAQCAPVDLRLQPDSGAAPPSSLQIRQAPPQNPKPKPSAFPSGLDIAGIILGILGALSVMFCCLRNRKREIANKKQQHHEEFGAGESTSTDSQSK</sequence>
<proteinExistence type="predicted"/>
<name>A0A5C3QK41_9AGAR</name>
<protein>
    <submittedName>
        <fullName evidence="4">Uncharacterized protein</fullName>
    </submittedName>
</protein>
<keyword evidence="2" id="KW-1133">Transmembrane helix</keyword>
<keyword evidence="5" id="KW-1185">Reference proteome</keyword>
<feature type="region of interest" description="Disordered" evidence="1">
    <location>
        <begin position="97"/>
        <end position="118"/>
    </location>
</feature>
<dbReference type="AlphaFoldDB" id="A0A5C3QK41"/>
<keyword evidence="2" id="KW-0812">Transmembrane</keyword>
<dbReference type="Proteomes" id="UP000305067">
    <property type="component" value="Unassembled WGS sequence"/>
</dbReference>
<reference evidence="4 5" key="1">
    <citation type="journal article" date="2019" name="Nat. Ecol. Evol.">
        <title>Megaphylogeny resolves global patterns of mushroom evolution.</title>
        <authorList>
            <person name="Varga T."/>
            <person name="Krizsan K."/>
            <person name="Foldi C."/>
            <person name="Dima B."/>
            <person name="Sanchez-Garcia M."/>
            <person name="Sanchez-Ramirez S."/>
            <person name="Szollosi G.J."/>
            <person name="Szarkandi J.G."/>
            <person name="Papp V."/>
            <person name="Albert L."/>
            <person name="Andreopoulos W."/>
            <person name="Angelini C."/>
            <person name="Antonin V."/>
            <person name="Barry K.W."/>
            <person name="Bougher N.L."/>
            <person name="Buchanan P."/>
            <person name="Buyck B."/>
            <person name="Bense V."/>
            <person name="Catcheside P."/>
            <person name="Chovatia M."/>
            <person name="Cooper J."/>
            <person name="Damon W."/>
            <person name="Desjardin D."/>
            <person name="Finy P."/>
            <person name="Geml J."/>
            <person name="Haridas S."/>
            <person name="Hughes K."/>
            <person name="Justo A."/>
            <person name="Karasinski D."/>
            <person name="Kautmanova I."/>
            <person name="Kiss B."/>
            <person name="Kocsube S."/>
            <person name="Kotiranta H."/>
            <person name="LaButti K.M."/>
            <person name="Lechner B.E."/>
            <person name="Liimatainen K."/>
            <person name="Lipzen A."/>
            <person name="Lukacs Z."/>
            <person name="Mihaltcheva S."/>
            <person name="Morgado L.N."/>
            <person name="Niskanen T."/>
            <person name="Noordeloos M.E."/>
            <person name="Ohm R.A."/>
            <person name="Ortiz-Santana B."/>
            <person name="Ovrebo C."/>
            <person name="Racz N."/>
            <person name="Riley R."/>
            <person name="Savchenko A."/>
            <person name="Shiryaev A."/>
            <person name="Soop K."/>
            <person name="Spirin V."/>
            <person name="Szebenyi C."/>
            <person name="Tomsovsky M."/>
            <person name="Tulloss R.E."/>
            <person name="Uehling J."/>
            <person name="Grigoriev I.V."/>
            <person name="Vagvolgyi C."/>
            <person name="Papp T."/>
            <person name="Martin F.M."/>
            <person name="Miettinen O."/>
            <person name="Hibbett D.S."/>
            <person name="Nagy L.G."/>
        </authorList>
    </citation>
    <scope>NUCLEOTIDE SEQUENCE [LARGE SCALE GENOMIC DNA]</scope>
    <source>
        <strain evidence="4 5">CBS 309.79</strain>
    </source>
</reference>
<evidence type="ECO:0000313" key="4">
    <source>
        <dbReference type="EMBL" id="TFL02306.1"/>
    </source>
</evidence>
<keyword evidence="2" id="KW-0472">Membrane</keyword>
<feature type="region of interest" description="Disordered" evidence="1">
    <location>
        <begin position="38"/>
        <end position="63"/>
    </location>
</feature>
<dbReference type="EMBL" id="ML178822">
    <property type="protein sequence ID" value="TFL02306.1"/>
    <property type="molecule type" value="Genomic_DNA"/>
</dbReference>
<evidence type="ECO:0000256" key="1">
    <source>
        <dbReference type="SAM" id="MobiDB-lite"/>
    </source>
</evidence>
<feature type="signal peptide" evidence="3">
    <location>
        <begin position="1"/>
        <end position="25"/>
    </location>
</feature>
<evidence type="ECO:0000256" key="2">
    <source>
        <dbReference type="SAM" id="Phobius"/>
    </source>
</evidence>
<keyword evidence="3" id="KW-0732">Signal</keyword>
<feature type="transmembrane region" description="Helical" evidence="2">
    <location>
        <begin position="69"/>
        <end position="87"/>
    </location>
</feature>
<gene>
    <name evidence="4" type="ORF">BDV98DRAFT_565606</name>
</gene>
<evidence type="ECO:0000256" key="3">
    <source>
        <dbReference type="SAM" id="SignalP"/>
    </source>
</evidence>
<organism evidence="4 5">
    <name type="scientific">Pterulicium gracile</name>
    <dbReference type="NCBI Taxonomy" id="1884261"/>
    <lineage>
        <taxon>Eukaryota</taxon>
        <taxon>Fungi</taxon>
        <taxon>Dikarya</taxon>
        <taxon>Basidiomycota</taxon>
        <taxon>Agaricomycotina</taxon>
        <taxon>Agaricomycetes</taxon>
        <taxon>Agaricomycetidae</taxon>
        <taxon>Agaricales</taxon>
        <taxon>Pleurotineae</taxon>
        <taxon>Pterulaceae</taxon>
        <taxon>Pterulicium</taxon>
    </lineage>
</organism>
<evidence type="ECO:0000313" key="5">
    <source>
        <dbReference type="Proteomes" id="UP000305067"/>
    </source>
</evidence>
<feature type="compositionally biased region" description="Polar residues" evidence="1">
    <location>
        <begin position="109"/>
        <end position="118"/>
    </location>
</feature>
<accession>A0A5C3QK41</accession>
<feature type="chain" id="PRO_5023146371" evidence="3">
    <location>
        <begin position="26"/>
        <end position="118"/>
    </location>
</feature>